<dbReference type="InterPro" id="IPR043504">
    <property type="entry name" value="Peptidase_S1_PA_chymotrypsin"/>
</dbReference>
<evidence type="ECO:0000313" key="5">
    <source>
        <dbReference type="EnsemblMetazoa" id="ADIR004414-PA"/>
    </source>
</evidence>
<evidence type="ECO:0000256" key="3">
    <source>
        <dbReference type="SAM" id="MobiDB-lite"/>
    </source>
</evidence>
<dbReference type="InterPro" id="IPR001254">
    <property type="entry name" value="Trypsin_dom"/>
</dbReference>
<dbReference type="PANTHER" id="PTHR24250">
    <property type="entry name" value="CHYMOTRYPSIN-RELATED"/>
    <property type="match status" value="1"/>
</dbReference>
<dbReference type="PANTHER" id="PTHR24250:SF27">
    <property type="entry name" value="ELASTASE 2 LIKE"/>
    <property type="match status" value="1"/>
</dbReference>
<evidence type="ECO:0000259" key="4">
    <source>
        <dbReference type="PROSITE" id="PS50240"/>
    </source>
</evidence>
<dbReference type="SMART" id="SM00020">
    <property type="entry name" value="Tryp_SPc"/>
    <property type="match status" value="1"/>
</dbReference>
<sequence>MVCGMPQKAPTLRVLGGADVAPPNKYPWIALLQYYDQNTGTGTLINDRVVLTTATIVSNMIVYKQIKVIFGTFDPSSAKETASRKVFAVTRTRLHPQYTSANPMNYNIGLLQLATPVAITDRFMPICLPSNVNSYADAEATLAGWGARELGGQSWKALQETTIPLYSSDECRLAYPNANEDNICGGVFSPAPKDQHKSSCDGDDGVGLMYPWTTDPSLVTLIGINLQISDVGCGRTNQPAIFTKLYRYIPWTAIDLNQTVSNYANPRPPFSPPVQQDLQFINKPVVVNKPANKPHLLQQVLGIAPGLNSSAQSLLANAPNTTTEPSIAASTAAQNDPLNPNKNPGNKPNLIQQLLGNAPGQSNNAQSFFSIPSSTTAEPSAGGSNTAQNDPLPNPAPGLINSTQSALSNASNVVQGFANQWGTNVPNGLFASLPSRPSNDEAATGTDSNTSNPVQSLIDNSQASWNNATGIAQGLFGQFGSNVQNGITNVFGFNVNRPSNDEPVAQSTEASATTSSPSETSTEAKPTAATTSKPLFPLVSFVNTTQSLVNSSTLGQTITSSLPVTSGFAGFFIPRPNRPNDEQQSFRPMASKVERDFPVPPAKPSCSSCSSE</sequence>
<dbReference type="VEuPathDB" id="VectorBase:ADIR004414"/>
<feature type="region of interest" description="Disordered" evidence="3">
    <location>
        <begin position="498"/>
        <end position="529"/>
    </location>
</feature>
<reference evidence="5" key="2">
    <citation type="submission" date="2020-05" db="UniProtKB">
        <authorList>
            <consortium name="EnsemblMetazoa"/>
        </authorList>
    </citation>
    <scope>IDENTIFICATION</scope>
    <source>
        <strain evidence="5">WRAIR2</strain>
    </source>
</reference>
<feature type="compositionally biased region" description="Low complexity" evidence="3">
    <location>
        <begin position="507"/>
        <end position="527"/>
    </location>
</feature>
<dbReference type="AlphaFoldDB" id="A0A182N9T8"/>
<dbReference type="Gene3D" id="2.40.10.10">
    <property type="entry name" value="Trypsin-like serine proteases"/>
    <property type="match status" value="1"/>
</dbReference>
<organism evidence="5 6">
    <name type="scientific">Anopheles dirus</name>
    <dbReference type="NCBI Taxonomy" id="7168"/>
    <lineage>
        <taxon>Eukaryota</taxon>
        <taxon>Metazoa</taxon>
        <taxon>Ecdysozoa</taxon>
        <taxon>Arthropoda</taxon>
        <taxon>Hexapoda</taxon>
        <taxon>Insecta</taxon>
        <taxon>Pterygota</taxon>
        <taxon>Neoptera</taxon>
        <taxon>Endopterygota</taxon>
        <taxon>Diptera</taxon>
        <taxon>Nematocera</taxon>
        <taxon>Culicoidea</taxon>
        <taxon>Culicidae</taxon>
        <taxon>Anophelinae</taxon>
        <taxon>Anopheles</taxon>
    </lineage>
</organism>
<evidence type="ECO:0000256" key="2">
    <source>
        <dbReference type="ARBA" id="ARBA00024195"/>
    </source>
</evidence>
<comment type="similarity">
    <text evidence="2">Belongs to the peptidase S1 family. CLIP subfamily.</text>
</comment>
<proteinExistence type="inferred from homology"/>
<evidence type="ECO:0000256" key="1">
    <source>
        <dbReference type="ARBA" id="ARBA00023157"/>
    </source>
</evidence>
<dbReference type="PROSITE" id="PS50240">
    <property type="entry name" value="TRYPSIN_DOM"/>
    <property type="match status" value="1"/>
</dbReference>
<name>A0A182N9T8_9DIPT</name>
<keyword evidence="6" id="KW-1185">Reference proteome</keyword>
<feature type="compositionally biased region" description="Low complexity" evidence="3">
    <location>
        <begin position="335"/>
        <end position="350"/>
    </location>
</feature>
<feature type="region of interest" description="Disordered" evidence="3">
    <location>
        <begin position="428"/>
        <end position="456"/>
    </location>
</feature>
<dbReference type="STRING" id="7168.A0A182N9T8"/>
<dbReference type="EnsemblMetazoa" id="ADIR004414-RA">
    <property type="protein sequence ID" value="ADIR004414-PA"/>
    <property type="gene ID" value="ADIR004414"/>
</dbReference>
<dbReference type="Pfam" id="PF00089">
    <property type="entry name" value="Trypsin"/>
    <property type="match status" value="1"/>
</dbReference>
<reference evidence="6" key="1">
    <citation type="submission" date="2013-03" db="EMBL/GenBank/DDBJ databases">
        <title>The Genome Sequence of Anopheles dirus WRAIR2.</title>
        <authorList>
            <consortium name="The Broad Institute Genomics Platform"/>
            <person name="Neafsey D.E."/>
            <person name="Walton C."/>
            <person name="Walker B."/>
            <person name="Young S.K."/>
            <person name="Zeng Q."/>
            <person name="Gargeya S."/>
            <person name="Fitzgerald M."/>
            <person name="Haas B."/>
            <person name="Abouelleil A."/>
            <person name="Allen A.W."/>
            <person name="Alvarado L."/>
            <person name="Arachchi H.M."/>
            <person name="Berlin A.M."/>
            <person name="Chapman S.B."/>
            <person name="Gainer-Dewar J."/>
            <person name="Goldberg J."/>
            <person name="Griggs A."/>
            <person name="Gujja S."/>
            <person name="Hansen M."/>
            <person name="Howarth C."/>
            <person name="Imamovic A."/>
            <person name="Ireland A."/>
            <person name="Larimer J."/>
            <person name="McCowan C."/>
            <person name="Murphy C."/>
            <person name="Pearson M."/>
            <person name="Poon T.W."/>
            <person name="Priest M."/>
            <person name="Roberts A."/>
            <person name="Saif S."/>
            <person name="Shea T."/>
            <person name="Sisk P."/>
            <person name="Sykes S."/>
            <person name="Wortman J."/>
            <person name="Nusbaum C."/>
            <person name="Birren B."/>
        </authorList>
    </citation>
    <scope>NUCLEOTIDE SEQUENCE [LARGE SCALE GENOMIC DNA]</scope>
    <source>
        <strain evidence="6">WRAIR2</strain>
    </source>
</reference>
<dbReference type="SUPFAM" id="SSF50494">
    <property type="entry name" value="Trypsin-like serine proteases"/>
    <property type="match status" value="1"/>
</dbReference>
<dbReference type="Proteomes" id="UP000075884">
    <property type="component" value="Unassembled WGS sequence"/>
</dbReference>
<feature type="domain" description="Peptidase S1" evidence="4">
    <location>
        <begin position="14"/>
        <end position="257"/>
    </location>
</feature>
<keyword evidence="1" id="KW-1015">Disulfide bond</keyword>
<dbReference type="CDD" id="cd00190">
    <property type="entry name" value="Tryp_SPc"/>
    <property type="match status" value="1"/>
</dbReference>
<evidence type="ECO:0000313" key="6">
    <source>
        <dbReference type="Proteomes" id="UP000075884"/>
    </source>
</evidence>
<feature type="region of interest" description="Disordered" evidence="3">
    <location>
        <begin position="575"/>
        <end position="612"/>
    </location>
</feature>
<feature type="compositionally biased region" description="Polar residues" evidence="3">
    <location>
        <begin position="351"/>
        <end position="391"/>
    </location>
</feature>
<feature type="compositionally biased region" description="Polar residues" evidence="3">
    <location>
        <begin position="445"/>
        <end position="456"/>
    </location>
</feature>
<feature type="region of interest" description="Disordered" evidence="3">
    <location>
        <begin position="331"/>
        <end position="403"/>
    </location>
</feature>
<dbReference type="GO" id="GO:0006508">
    <property type="term" value="P:proteolysis"/>
    <property type="evidence" value="ECO:0007669"/>
    <property type="project" value="InterPro"/>
</dbReference>
<protein>
    <recommendedName>
        <fullName evidence="4">Peptidase S1 domain-containing protein</fullName>
    </recommendedName>
</protein>
<dbReference type="GO" id="GO:0004252">
    <property type="term" value="F:serine-type endopeptidase activity"/>
    <property type="evidence" value="ECO:0007669"/>
    <property type="project" value="InterPro"/>
</dbReference>
<dbReference type="InterPro" id="IPR009003">
    <property type="entry name" value="Peptidase_S1_PA"/>
</dbReference>
<accession>A0A182N9T8</accession>